<dbReference type="InterPro" id="IPR036388">
    <property type="entry name" value="WH-like_DNA-bd_sf"/>
</dbReference>
<dbReference type="InterPro" id="IPR007167">
    <property type="entry name" value="Fe-transptr_FeoA-like"/>
</dbReference>
<dbReference type="Gene3D" id="2.30.30.90">
    <property type="match status" value="1"/>
</dbReference>
<dbReference type="Gene3D" id="1.10.10.10">
    <property type="entry name" value="Winged helix-like DNA-binding domain superfamily/Winged helix DNA-binding domain"/>
    <property type="match status" value="1"/>
</dbReference>
<evidence type="ECO:0000256" key="12">
    <source>
        <dbReference type="ARBA" id="ARBA00025185"/>
    </source>
</evidence>
<reference evidence="15 16" key="1">
    <citation type="submission" date="2019-12" db="EMBL/GenBank/DDBJ databases">
        <title>Mucilaginibacter sp. HMF7410 genome sequencing and assembly.</title>
        <authorList>
            <person name="Kang H."/>
            <person name="Cha I."/>
            <person name="Kim H."/>
            <person name="Joh K."/>
        </authorList>
    </citation>
    <scope>NUCLEOTIDE SEQUENCE [LARGE SCALE GENOMIC DNA]</scope>
    <source>
        <strain evidence="15 16">HMF7410</strain>
    </source>
</reference>
<keyword evidence="5" id="KW-0963">Cytoplasm</keyword>
<keyword evidence="16" id="KW-1185">Reference proteome</keyword>
<evidence type="ECO:0000256" key="10">
    <source>
        <dbReference type="ARBA" id="ARBA00023163"/>
    </source>
</evidence>
<dbReference type="Pfam" id="PF01325">
    <property type="entry name" value="Fe_dep_repress"/>
    <property type="match status" value="1"/>
</dbReference>
<dbReference type="Gene3D" id="1.10.60.10">
    <property type="entry name" value="Iron dependent repressor, metal binding and dimerisation domain"/>
    <property type="match status" value="1"/>
</dbReference>
<evidence type="ECO:0000256" key="2">
    <source>
        <dbReference type="ARBA" id="ARBA00007871"/>
    </source>
</evidence>
<proteinExistence type="inferred from homology"/>
<protein>
    <recommendedName>
        <fullName evidence="4">Transcriptional regulator MntR</fullName>
    </recommendedName>
    <alternativeName>
        <fullName evidence="13">Manganese transport regulator</fullName>
    </alternativeName>
</protein>
<dbReference type="PANTHER" id="PTHR33238:SF11">
    <property type="entry name" value="TRANSCRIPTIONAL REGULATOR MNTR"/>
    <property type="match status" value="1"/>
</dbReference>
<dbReference type="InterPro" id="IPR036390">
    <property type="entry name" value="WH_DNA-bd_sf"/>
</dbReference>
<dbReference type="Proteomes" id="UP000462014">
    <property type="component" value="Unassembled WGS sequence"/>
</dbReference>
<evidence type="ECO:0000256" key="13">
    <source>
        <dbReference type="ARBA" id="ARBA00032593"/>
    </source>
</evidence>
<dbReference type="GO" id="GO:0003700">
    <property type="term" value="F:DNA-binding transcription factor activity"/>
    <property type="evidence" value="ECO:0007669"/>
    <property type="project" value="InterPro"/>
</dbReference>
<dbReference type="SUPFAM" id="SSF47979">
    <property type="entry name" value="Iron-dependent repressor protein, dimerization domain"/>
    <property type="match status" value="1"/>
</dbReference>
<dbReference type="PANTHER" id="PTHR33238">
    <property type="entry name" value="IRON (METAL) DEPENDENT REPRESSOR, DTXR FAMILY"/>
    <property type="match status" value="1"/>
</dbReference>
<dbReference type="GO" id="GO:0005737">
    <property type="term" value="C:cytoplasm"/>
    <property type="evidence" value="ECO:0007669"/>
    <property type="project" value="UniProtKB-SubCell"/>
</dbReference>
<evidence type="ECO:0000256" key="6">
    <source>
        <dbReference type="ARBA" id="ARBA00022491"/>
    </source>
</evidence>
<dbReference type="InterPro" id="IPR001367">
    <property type="entry name" value="Fe_dep_repressor"/>
</dbReference>
<evidence type="ECO:0000256" key="4">
    <source>
        <dbReference type="ARBA" id="ARBA00022386"/>
    </source>
</evidence>
<evidence type="ECO:0000256" key="11">
    <source>
        <dbReference type="ARBA" id="ARBA00023211"/>
    </source>
</evidence>
<keyword evidence="11" id="KW-0464">Manganese</keyword>
<dbReference type="Pfam" id="PF04023">
    <property type="entry name" value="FeoA"/>
    <property type="match status" value="1"/>
</dbReference>
<evidence type="ECO:0000256" key="7">
    <source>
        <dbReference type="ARBA" id="ARBA00023015"/>
    </source>
</evidence>
<keyword evidence="8" id="KW-0238">DNA-binding</keyword>
<comment type="subunit">
    <text evidence="3">Homodimer.</text>
</comment>
<evidence type="ECO:0000313" key="15">
    <source>
        <dbReference type="EMBL" id="MVN23351.1"/>
    </source>
</evidence>
<dbReference type="InterPro" id="IPR022689">
    <property type="entry name" value="Iron_dep_repressor"/>
</dbReference>
<keyword evidence="9" id="KW-0010">Activator</keyword>
<dbReference type="SMART" id="SM00899">
    <property type="entry name" value="FeoA"/>
    <property type="match status" value="1"/>
</dbReference>
<dbReference type="RefSeq" id="WP_157569492.1">
    <property type="nucleotide sequence ID" value="NZ_WPIK01000023.1"/>
</dbReference>
<evidence type="ECO:0000256" key="3">
    <source>
        <dbReference type="ARBA" id="ARBA00011738"/>
    </source>
</evidence>
<dbReference type="GO" id="GO:0003677">
    <property type="term" value="F:DNA binding"/>
    <property type="evidence" value="ECO:0007669"/>
    <property type="project" value="UniProtKB-KW"/>
</dbReference>
<sequence>MQASFTEENYLKAIYHLSEEGRQQVNTNRIAMVLNTKPASVTDMLKKLSEKNLLNYTRYQGVSLTDPGRNIALKVIRKHRLWEFFLVEKLNFGWDEVHDLAEQLEHIQSVELINRLDSFLGFPEYDPHGDPIPKDNGTIKCYDLKPISALHVGETGTIAGVREHSPLFLQYLEKMNLVIGKKISMEEVIAYDETVVITTENNQKINISKAAAKNILITI</sequence>
<comment type="subcellular location">
    <subcellularLocation>
        <location evidence="1">Cytoplasm</location>
    </subcellularLocation>
</comment>
<evidence type="ECO:0000256" key="5">
    <source>
        <dbReference type="ARBA" id="ARBA00022490"/>
    </source>
</evidence>
<comment type="caution">
    <text evidence="15">The sequence shown here is derived from an EMBL/GenBank/DDBJ whole genome shotgun (WGS) entry which is preliminary data.</text>
</comment>
<evidence type="ECO:0000256" key="9">
    <source>
        <dbReference type="ARBA" id="ARBA00023159"/>
    </source>
</evidence>
<dbReference type="GO" id="GO:0046983">
    <property type="term" value="F:protein dimerization activity"/>
    <property type="evidence" value="ECO:0007669"/>
    <property type="project" value="InterPro"/>
</dbReference>
<dbReference type="AlphaFoldDB" id="A0A7K1T1G9"/>
<dbReference type="EMBL" id="WPIK01000023">
    <property type="protein sequence ID" value="MVN23351.1"/>
    <property type="molecule type" value="Genomic_DNA"/>
</dbReference>
<accession>A0A7K1T1G9</accession>
<feature type="domain" description="HTH dtxR-type" evidence="14">
    <location>
        <begin position="1"/>
        <end position="65"/>
    </location>
</feature>
<dbReference type="PROSITE" id="PS50944">
    <property type="entry name" value="HTH_DTXR"/>
    <property type="match status" value="1"/>
</dbReference>
<dbReference type="InterPro" id="IPR036421">
    <property type="entry name" value="Fe_dep_repressor_sf"/>
</dbReference>
<organism evidence="15 16">
    <name type="scientific">Mucilaginibacter arboris</name>
    <dbReference type="NCBI Taxonomy" id="2682090"/>
    <lineage>
        <taxon>Bacteria</taxon>
        <taxon>Pseudomonadati</taxon>
        <taxon>Bacteroidota</taxon>
        <taxon>Sphingobacteriia</taxon>
        <taxon>Sphingobacteriales</taxon>
        <taxon>Sphingobacteriaceae</taxon>
        <taxon>Mucilaginibacter</taxon>
    </lineage>
</organism>
<dbReference type="InterPro" id="IPR038157">
    <property type="entry name" value="FeoA_core_dom"/>
</dbReference>
<evidence type="ECO:0000256" key="1">
    <source>
        <dbReference type="ARBA" id="ARBA00004496"/>
    </source>
</evidence>
<evidence type="ECO:0000313" key="16">
    <source>
        <dbReference type="Proteomes" id="UP000462014"/>
    </source>
</evidence>
<dbReference type="GO" id="GO:0046914">
    <property type="term" value="F:transition metal ion binding"/>
    <property type="evidence" value="ECO:0007669"/>
    <property type="project" value="InterPro"/>
</dbReference>
<dbReference type="InterPro" id="IPR050536">
    <property type="entry name" value="DtxR_MntR_Metal-Reg"/>
</dbReference>
<evidence type="ECO:0000259" key="14">
    <source>
        <dbReference type="PROSITE" id="PS50944"/>
    </source>
</evidence>
<name>A0A7K1T1G9_9SPHI</name>
<comment type="function">
    <text evidence="12">In the presence of manganese, represses expression of mntH and mntS. Up-regulates expression of mntP.</text>
</comment>
<dbReference type="SUPFAM" id="SSF46785">
    <property type="entry name" value="Winged helix' DNA-binding domain"/>
    <property type="match status" value="1"/>
</dbReference>
<keyword evidence="6" id="KW-0678">Repressor</keyword>
<gene>
    <name evidence="15" type="ORF">GO621_17645</name>
</gene>
<keyword evidence="7" id="KW-0805">Transcription regulation</keyword>
<dbReference type="InterPro" id="IPR022687">
    <property type="entry name" value="HTH_DTXR"/>
</dbReference>
<comment type="similarity">
    <text evidence="2">Belongs to the DtxR/MntR family.</text>
</comment>
<dbReference type="SMART" id="SM00529">
    <property type="entry name" value="HTH_DTXR"/>
    <property type="match status" value="1"/>
</dbReference>
<keyword evidence="10" id="KW-0804">Transcription</keyword>
<evidence type="ECO:0000256" key="8">
    <source>
        <dbReference type="ARBA" id="ARBA00023125"/>
    </source>
</evidence>
<dbReference type="Pfam" id="PF02742">
    <property type="entry name" value="Fe_dep_repr_C"/>
    <property type="match status" value="1"/>
</dbReference>